<evidence type="ECO:0000313" key="2">
    <source>
        <dbReference type="EMBL" id="GGS21480.1"/>
    </source>
</evidence>
<accession>A0A918G7F8</accession>
<sequence length="190" mass="20210">MAGGAGDRAVASRRAVQPIKVPESVCRGRQFGRIAGRLAPAGRLVHCHVARKPWRDLVPERVPLALSPREAGHDRPSRDTFRTLALRGRWGDLSGGPPLPGMTPTCSAAPGRHRHLLVPPRPGPARGGPVPQAASSAQDPPIYRDLLRTWADRGRTRPGRNGPECGRLTAAPQVRPGPFSGSGDPLGDGR</sequence>
<organism evidence="2 3">
    <name type="scientific">Streptomyces humidus</name>
    <dbReference type="NCBI Taxonomy" id="52259"/>
    <lineage>
        <taxon>Bacteria</taxon>
        <taxon>Bacillati</taxon>
        <taxon>Actinomycetota</taxon>
        <taxon>Actinomycetes</taxon>
        <taxon>Kitasatosporales</taxon>
        <taxon>Streptomycetaceae</taxon>
        <taxon>Streptomyces</taxon>
    </lineage>
</organism>
<dbReference type="Proteomes" id="UP000606194">
    <property type="component" value="Unassembled WGS sequence"/>
</dbReference>
<reference evidence="2" key="2">
    <citation type="submission" date="2020-09" db="EMBL/GenBank/DDBJ databases">
        <authorList>
            <person name="Sun Q."/>
            <person name="Ohkuma M."/>
        </authorList>
    </citation>
    <scope>NUCLEOTIDE SEQUENCE</scope>
    <source>
        <strain evidence="2">JCM 4386</strain>
    </source>
</reference>
<feature type="region of interest" description="Disordered" evidence="1">
    <location>
        <begin position="121"/>
        <end position="190"/>
    </location>
</feature>
<feature type="compositionally biased region" description="Basic and acidic residues" evidence="1">
    <location>
        <begin position="145"/>
        <end position="155"/>
    </location>
</feature>
<evidence type="ECO:0000256" key="1">
    <source>
        <dbReference type="SAM" id="MobiDB-lite"/>
    </source>
</evidence>
<gene>
    <name evidence="2" type="ORF">GCM10010269_70400</name>
</gene>
<dbReference type="EMBL" id="BMTL01000039">
    <property type="protein sequence ID" value="GGS21480.1"/>
    <property type="molecule type" value="Genomic_DNA"/>
</dbReference>
<dbReference type="AlphaFoldDB" id="A0A918G7F8"/>
<comment type="caution">
    <text evidence="2">The sequence shown here is derived from an EMBL/GenBank/DDBJ whole genome shotgun (WGS) entry which is preliminary data.</text>
</comment>
<reference evidence="2" key="1">
    <citation type="journal article" date="2014" name="Int. J. Syst. Evol. Microbiol.">
        <title>Complete genome sequence of Corynebacterium casei LMG S-19264T (=DSM 44701T), isolated from a smear-ripened cheese.</title>
        <authorList>
            <consortium name="US DOE Joint Genome Institute (JGI-PGF)"/>
            <person name="Walter F."/>
            <person name="Albersmeier A."/>
            <person name="Kalinowski J."/>
            <person name="Ruckert C."/>
        </authorList>
    </citation>
    <scope>NUCLEOTIDE SEQUENCE</scope>
    <source>
        <strain evidence="2">JCM 4386</strain>
    </source>
</reference>
<proteinExistence type="predicted"/>
<keyword evidence="3" id="KW-1185">Reference proteome</keyword>
<name>A0A918G7F8_9ACTN</name>
<evidence type="ECO:0000313" key="3">
    <source>
        <dbReference type="Proteomes" id="UP000606194"/>
    </source>
</evidence>
<protein>
    <submittedName>
        <fullName evidence="2">Uncharacterized protein</fullName>
    </submittedName>
</protein>